<name>A0A369K1C7_HYPMA</name>
<organism evidence="1 2">
    <name type="scientific">Hypsizygus marmoreus</name>
    <name type="common">White beech mushroom</name>
    <name type="synonym">Agaricus marmoreus</name>
    <dbReference type="NCBI Taxonomy" id="39966"/>
    <lineage>
        <taxon>Eukaryota</taxon>
        <taxon>Fungi</taxon>
        <taxon>Dikarya</taxon>
        <taxon>Basidiomycota</taxon>
        <taxon>Agaricomycotina</taxon>
        <taxon>Agaricomycetes</taxon>
        <taxon>Agaricomycetidae</taxon>
        <taxon>Agaricales</taxon>
        <taxon>Tricholomatineae</taxon>
        <taxon>Lyophyllaceae</taxon>
        <taxon>Hypsizygus</taxon>
    </lineage>
</organism>
<keyword evidence="2" id="KW-1185">Reference proteome</keyword>
<comment type="caution">
    <text evidence="1">The sequence shown here is derived from an EMBL/GenBank/DDBJ whole genome shotgun (WGS) entry which is preliminary data.</text>
</comment>
<dbReference type="Proteomes" id="UP000076154">
    <property type="component" value="Unassembled WGS sequence"/>
</dbReference>
<dbReference type="AlphaFoldDB" id="A0A369K1C7"/>
<gene>
    <name evidence="1" type="ORF">Hypma_003221</name>
</gene>
<accession>A0A369K1C7</accession>
<dbReference type="InParanoid" id="A0A369K1C7"/>
<dbReference type="EMBL" id="LUEZ02000014">
    <property type="protein sequence ID" value="RDB27768.1"/>
    <property type="molecule type" value="Genomic_DNA"/>
</dbReference>
<proteinExistence type="predicted"/>
<reference evidence="1" key="1">
    <citation type="submission" date="2018-04" db="EMBL/GenBank/DDBJ databases">
        <title>Whole genome sequencing of Hypsizygus marmoreus.</title>
        <authorList>
            <person name="Choi I.-G."/>
            <person name="Min B."/>
            <person name="Kim J.-G."/>
            <person name="Kim S."/>
            <person name="Oh Y.-L."/>
            <person name="Kong W.-S."/>
            <person name="Park H."/>
            <person name="Jeong J."/>
            <person name="Song E.-S."/>
        </authorList>
    </citation>
    <scope>NUCLEOTIDE SEQUENCE [LARGE SCALE GENOMIC DNA]</scope>
    <source>
        <strain evidence="1">51987-8</strain>
    </source>
</reference>
<sequence>MPGRPNSPAFHSYPGNKPMFGLKLDSDGENFVHSLAFPNGPEWKLNESVDTFVDTALQIIEERTGVLCDWVIVSLEPRHPMASTVKTFTLLAFDGVDENNPRTTQDERRKLLELFGKSEADLTIGYSVYSQRWE</sequence>
<evidence type="ECO:0000313" key="2">
    <source>
        <dbReference type="Proteomes" id="UP000076154"/>
    </source>
</evidence>
<evidence type="ECO:0000313" key="1">
    <source>
        <dbReference type="EMBL" id="RDB27768.1"/>
    </source>
</evidence>
<protein>
    <submittedName>
        <fullName evidence="1">Uncharacterized protein</fullName>
    </submittedName>
</protein>